<feature type="transmembrane region" description="Helical" evidence="1">
    <location>
        <begin position="21"/>
        <end position="41"/>
    </location>
</feature>
<dbReference type="InterPro" id="IPR050860">
    <property type="entry name" value="FeoB_GTPase"/>
</dbReference>
<organism evidence="2">
    <name type="scientific">bioreactor metagenome</name>
    <dbReference type="NCBI Taxonomy" id="1076179"/>
    <lineage>
        <taxon>unclassified sequences</taxon>
        <taxon>metagenomes</taxon>
        <taxon>ecological metagenomes</taxon>
    </lineage>
</organism>
<keyword evidence="1" id="KW-1133">Transmembrane helix</keyword>
<keyword evidence="1" id="KW-0472">Membrane</keyword>
<name>A0A645ILY7_9ZZZZ</name>
<feature type="transmembrane region" description="Helical" evidence="1">
    <location>
        <begin position="61"/>
        <end position="84"/>
    </location>
</feature>
<keyword evidence="1" id="KW-0812">Transmembrane</keyword>
<comment type="caution">
    <text evidence="2">The sequence shown here is derived from an EMBL/GenBank/DDBJ whole genome shotgun (WGS) entry which is preliminary data.</text>
</comment>
<proteinExistence type="predicted"/>
<dbReference type="GO" id="GO:0015093">
    <property type="term" value="F:ferrous iron transmembrane transporter activity"/>
    <property type="evidence" value="ECO:0007669"/>
    <property type="project" value="TreeGrafter"/>
</dbReference>
<gene>
    <name evidence="2" type="ORF">SDC9_199125</name>
</gene>
<evidence type="ECO:0000256" key="1">
    <source>
        <dbReference type="SAM" id="Phobius"/>
    </source>
</evidence>
<protein>
    <submittedName>
        <fullName evidence="2">Uncharacterized protein</fullName>
    </submittedName>
</protein>
<sequence>MAYMAQGSILEMDSLIELKQLLVANGWTWITAISTMLFSLMHWPCSTTLITIKKETDSWKWTALAFLIPTVIGMLSCILFANVARLFI</sequence>
<dbReference type="PANTHER" id="PTHR43185:SF2">
    <property type="entry name" value="FERROUS IRON TRANSPORT PROTEIN B"/>
    <property type="match status" value="1"/>
</dbReference>
<dbReference type="PANTHER" id="PTHR43185">
    <property type="entry name" value="FERROUS IRON TRANSPORT PROTEIN B"/>
    <property type="match status" value="1"/>
</dbReference>
<accession>A0A645ILY7</accession>
<dbReference type="AlphaFoldDB" id="A0A645ILY7"/>
<dbReference type="GO" id="GO:0005886">
    <property type="term" value="C:plasma membrane"/>
    <property type="evidence" value="ECO:0007669"/>
    <property type="project" value="TreeGrafter"/>
</dbReference>
<reference evidence="2" key="1">
    <citation type="submission" date="2019-08" db="EMBL/GenBank/DDBJ databases">
        <authorList>
            <person name="Kucharzyk K."/>
            <person name="Murdoch R.W."/>
            <person name="Higgins S."/>
            <person name="Loffler F."/>
        </authorList>
    </citation>
    <scope>NUCLEOTIDE SEQUENCE</scope>
</reference>
<evidence type="ECO:0000313" key="2">
    <source>
        <dbReference type="EMBL" id="MPN51479.1"/>
    </source>
</evidence>
<dbReference type="EMBL" id="VSSQ01116636">
    <property type="protein sequence ID" value="MPN51479.1"/>
    <property type="molecule type" value="Genomic_DNA"/>
</dbReference>